<reference evidence="2 3" key="1">
    <citation type="journal article" date="2021" name="ISME Commun">
        <title>Automated analysis of genomic sequences facilitates high-throughput and comprehensive description of bacteria.</title>
        <authorList>
            <person name="Hitch T.C.A."/>
        </authorList>
    </citation>
    <scope>NUCLEOTIDE SEQUENCE [LARGE SCALE GENOMIC DNA]</scope>
    <source>
        <strain evidence="2 3">Sanger_34</strain>
    </source>
</reference>
<dbReference type="Pfam" id="PF21368">
    <property type="entry name" value="AI2M-like_HNH"/>
    <property type="match status" value="1"/>
</dbReference>
<dbReference type="CDD" id="cd01651">
    <property type="entry name" value="RT_G2_intron"/>
    <property type="match status" value="1"/>
</dbReference>
<keyword evidence="2" id="KW-0695">RNA-directed DNA polymerase</keyword>
<dbReference type="PANTHER" id="PTHR34047">
    <property type="entry name" value="NUCLEAR INTRON MATURASE 1, MITOCHONDRIAL-RELATED"/>
    <property type="match status" value="1"/>
</dbReference>
<dbReference type="GO" id="GO:0003964">
    <property type="term" value="F:RNA-directed DNA polymerase activity"/>
    <property type="evidence" value="ECO:0007669"/>
    <property type="project" value="UniProtKB-KW"/>
</dbReference>
<evidence type="ECO:0000259" key="1">
    <source>
        <dbReference type="PROSITE" id="PS50878"/>
    </source>
</evidence>
<gene>
    <name evidence="2" type="ORF">OCV66_14095</name>
</gene>
<dbReference type="Proteomes" id="UP001652397">
    <property type="component" value="Unassembled WGS sequence"/>
</dbReference>
<evidence type="ECO:0000313" key="3">
    <source>
        <dbReference type="Proteomes" id="UP001652397"/>
    </source>
</evidence>
<keyword evidence="3" id="KW-1185">Reference proteome</keyword>
<comment type="caution">
    <text evidence="2">The sequence shown here is derived from an EMBL/GenBank/DDBJ whole genome shotgun (WGS) entry which is preliminary data.</text>
</comment>
<keyword evidence="2" id="KW-0808">Transferase</keyword>
<dbReference type="InterPro" id="IPR000477">
    <property type="entry name" value="RT_dom"/>
</dbReference>
<feature type="domain" description="Reverse transcriptase" evidence="1">
    <location>
        <begin position="69"/>
        <end position="363"/>
    </location>
</feature>
<dbReference type="RefSeq" id="WP_147574546.1">
    <property type="nucleotide sequence ID" value="NZ_JAOQJE010000018.1"/>
</dbReference>
<dbReference type="EMBL" id="JAOQJE010000018">
    <property type="protein sequence ID" value="MCU6790212.1"/>
    <property type="molecule type" value="Genomic_DNA"/>
</dbReference>
<dbReference type="InterPro" id="IPR051083">
    <property type="entry name" value="GrpII_Intron_Splice-Mob/Def"/>
</dbReference>
<accession>A0ABT2U8E2</accession>
<dbReference type="InterPro" id="IPR043502">
    <property type="entry name" value="DNA/RNA_pol_sf"/>
</dbReference>
<proteinExistence type="predicted"/>
<dbReference type="InterPro" id="IPR049030">
    <property type="entry name" value="AI2M-like_HNH"/>
</dbReference>
<protein>
    <submittedName>
        <fullName evidence="2">Reverse transcriptase domain-containing protein</fullName>
    </submittedName>
</protein>
<dbReference type="PANTHER" id="PTHR34047:SF8">
    <property type="entry name" value="PROTEIN YKFC"/>
    <property type="match status" value="1"/>
</dbReference>
<evidence type="ECO:0000313" key="2">
    <source>
        <dbReference type="EMBL" id="MCU6790212.1"/>
    </source>
</evidence>
<name>A0ABT2U8E2_9FIRM</name>
<sequence>MRNPVNVLNSLSRHSRDINYQYERIYRLLYNPEMYCIAYQRIYTKQGNMTKGSDNRTIDGMTLKRIDSLINSLRNESYHPSPARRTYIPKKNGKKRPLGIPSFDDKLLQEVIRMILENIYEGQFEDTSHGFRPNRSCHTTLSCIRRYYTGCKWFIEGDIESFFDMIDHNVLIDIMAERIKDSRFLRLIRKFLNAGYIEDWKFHRTYSGTPQGGIISPILANIYLDKLDKYMKEYAQKFSIGIRRAHNPEYTAIQHALRKWEYRLKRAATVEKRQEILNHIKEIERHRRTIHSRVDMDANFKRLRYERYADDFLIGVIGSKEDCRKIKQDIKNFLSEKLRLNLSDEKTLITHAASSAHFLGYEISVRCSQLPMPGKKKVPTRYNNGKIVLKIPAGKIRDKLLEYNAMKIVVHNGKEVWKPQARVYLRNNDDLEILLRYNAEIRGFYNYYALALNSGTINNLKYVMQYSMLKTFATKYRTSKSAIIKRMRINKDLGVKYIGSKGREHTVLFYNEGFKRKRDITINCDILPRTIVYSGQNSLMERIKAEKCEFCGKENMPLQMHHVRKLKNLKGKEPWKQFMISRKRKTLAVCVECHRKIHSNKMD</sequence>
<dbReference type="Pfam" id="PF01348">
    <property type="entry name" value="Intron_maturas2"/>
    <property type="match status" value="1"/>
</dbReference>
<dbReference type="Pfam" id="PF00078">
    <property type="entry name" value="RVT_1"/>
    <property type="match status" value="2"/>
</dbReference>
<organism evidence="2 3">
    <name type="scientific">Agathobaculum ammoniilyticum</name>
    <dbReference type="NCBI Taxonomy" id="2981778"/>
    <lineage>
        <taxon>Bacteria</taxon>
        <taxon>Bacillati</taxon>
        <taxon>Bacillota</taxon>
        <taxon>Clostridia</taxon>
        <taxon>Eubacteriales</taxon>
        <taxon>Butyricicoccaceae</taxon>
        <taxon>Agathobaculum</taxon>
    </lineage>
</organism>
<dbReference type="SUPFAM" id="SSF56672">
    <property type="entry name" value="DNA/RNA polymerases"/>
    <property type="match status" value="1"/>
</dbReference>
<dbReference type="InterPro" id="IPR024937">
    <property type="entry name" value="Domain_X"/>
</dbReference>
<dbReference type="PROSITE" id="PS50878">
    <property type="entry name" value="RT_POL"/>
    <property type="match status" value="1"/>
</dbReference>
<keyword evidence="2" id="KW-0548">Nucleotidyltransferase</keyword>